<dbReference type="PANTHER" id="PTHR31987">
    <property type="entry name" value="GLUTAMINASE A-RELATED"/>
    <property type="match status" value="1"/>
</dbReference>
<keyword evidence="2" id="KW-1185">Reference proteome</keyword>
<dbReference type="InterPro" id="IPR008928">
    <property type="entry name" value="6-hairpin_glycosidase_sf"/>
</dbReference>
<evidence type="ECO:0000313" key="1">
    <source>
        <dbReference type="EMBL" id="PWJ76786.1"/>
    </source>
</evidence>
<dbReference type="AlphaFoldDB" id="A0AB73T6T1"/>
<dbReference type="Gene3D" id="1.50.10.10">
    <property type="match status" value="1"/>
</dbReference>
<dbReference type="EMBL" id="QGGY01000004">
    <property type="protein sequence ID" value="PWJ76786.1"/>
    <property type="molecule type" value="Genomic_DNA"/>
</dbReference>
<dbReference type="InterPro" id="IPR052743">
    <property type="entry name" value="Glutaminase_GtaA"/>
</dbReference>
<name>A0AB73T6T1_9FIRM</name>
<accession>A0AB73T6T1</accession>
<gene>
    <name evidence="1" type="ORF">C7383_104232</name>
</gene>
<protein>
    <submittedName>
        <fullName evidence="1">Uncharacterized protein DUF4965</fullName>
    </submittedName>
</protein>
<dbReference type="PANTHER" id="PTHR31987:SF1">
    <property type="entry name" value="GLUTAMINASE A"/>
    <property type="match status" value="1"/>
</dbReference>
<dbReference type="Pfam" id="PF03512">
    <property type="entry name" value="Glyco_hydro_52"/>
    <property type="match status" value="1"/>
</dbReference>
<reference evidence="1 2" key="1">
    <citation type="submission" date="2018-05" db="EMBL/GenBank/DDBJ databases">
        <authorList>
            <person name="Goeker M."/>
            <person name="Huntemann M."/>
            <person name="Clum A."/>
            <person name="Pillay M."/>
            <person name="Palaniappan K."/>
            <person name="Varghese N."/>
            <person name="Mikhailova N."/>
            <person name="Stamatis D."/>
            <person name="Reddy T."/>
            <person name="Daum C."/>
            <person name="Shapiro N."/>
            <person name="Ivanova N."/>
            <person name="Kyrpides N."/>
            <person name="Woyke T."/>
        </authorList>
    </citation>
    <scope>NUCLEOTIDE SEQUENCE [LARGE SCALE GENOMIC DNA]</scope>
    <source>
        <strain evidence="1 2">DSM 26524</strain>
    </source>
</reference>
<dbReference type="SUPFAM" id="SSF48208">
    <property type="entry name" value="Six-hairpin glycosidases"/>
    <property type="match status" value="1"/>
</dbReference>
<dbReference type="InterPro" id="IPR000852">
    <property type="entry name" value="Glyco_hydro_52"/>
</dbReference>
<comment type="caution">
    <text evidence="1">The sequence shown here is derived from an EMBL/GenBank/DDBJ whole genome shotgun (WGS) entry which is preliminary data.</text>
</comment>
<dbReference type="InterPro" id="IPR012341">
    <property type="entry name" value="6hp_glycosidase-like_sf"/>
</dbReference>
<dbReference type="GO" id="GO:0005975">
    <property type="term" value="P:carbohydrate metabolic process"/>
    <property type="evidence" value="ECO:0007669"/>
    <property type="project" value="InterPro"/>
</dbReference>
<dbReference type="RefSeq" id="WP_109625925.1">
    <property type="nucleotide sequence ID" value="NZ_JANKBI010000019.1"/>
</dbReference>
<sequence length="724" mass="83001">MNAAHESIIAKFGSRLSMNFRPGTREIFLSPAGRFLDKPAPVNFGVLYNGVKYGLGFFDNNRVWTFGNDQTEFQFIEQHEEFDRVKFRCRDFRIGVDCIFEFIAPFYPQDKLLCTLPVLFVKATVNRLIDRAVRADDKKQISVYCDLMGSDFYEVDGGLYQSDRYYLYDDYIHYQDTEGLRVFLDKNSFVKKGICGELYISCLNSSTVNGKTILSEGMISQTLELETCFAVSGYVGGDILQAGGRAYQFYYTEKFKNIFEVADYAKENYRQIIEKSKSFNIHLEQSSLSDDYLSFLGFSFRSYAGNTWWAIDEGQKKEWFSVWEGNCLFHSTVDVEYNLGVFYLMLWPQLLEMQLENWNAYKKKGYISHDIGAVLNAEESAYPHDMEIEENCNFILLLYALCKTRGRKDIAAKYYKTAKELTEFNKSCDLTGNGLANTGVANTIDDSSDDVQFAEEQIYLGIKEYAAYYAMRQMSRDAADLETEILCEEECSKIKNTIEKNGWLDDHYRVNLISSNGKINPASIYKSMGSISTEHGSSAYSTYTANGFLYLFLGGEDVDWNLKRLKKDIVNAEKACDTSFGSTHSSVDKSHIWISQNIFRDLCAGYLGVDMSDNIQKYWAFEKYENQGGRGGCFIDTYGWNKLNYYPRGLASIGYLYSMAGLCIDEINKTIWLKPCKAPISIPLFHFADWLHNKVPVIHFYIENGEIGHMIENSELLSSYKIIV</sequence>
<dbReference type="Proteomes" id="UP000245412">
    <property type="component" value="Unassembled WGS sequence"/>
</dbReference>
<organism evidence="1 2">
    <name type="scientific">Murimonas intestini</name>
    <dbReference type="NCBI Taxonomy" id="1337051"/>
    <lineage>
        <taxon>Bacteria</taxon>
        <taxon>Bacillati</taxon>
        <taxon>Bacillota</taxon>
        <taxon>Clostridia</taxon>
        <taxon>Lachnospirales</taxon>
        <taxon>Lachnospiraceae</taxon>
        <taxon>Murimonas</taxon>
    </lineage>
</organism>
<dbReference type="GO" id="GO:0009044">
    <property type="term" value="F:xylan 1,4-beta-xylosidase activity"/>
    <property type="evidence" value="ECO:0007669"/>
    <property type="project" value="InterPro"/>
</dbReference>
<evidence type="ECO:0000313" key="2">
    <source>
        <dbReference type="Proteomes" id="UP000245412"/>
    </source>
</evidence>
<proteinExistence type="predicted"/>